<keyword evidence="4" id="KW-1185">Reference proteome</keyword>
<evidence type="ECO:0000313" key="4">
    <source>
        <dbReference type="Proteomes" id="UP000518288"/>
    </source>
</evidence>
<proteinExistence type="inferred from homology"/>
<comment type="similarity">
    <text evidence="1">Belongs to the SIP oxidoreductase family.</text>
</comment>
<dbReference type="EMBL" id="JACCFH010000001">
    <property type="protein sequence ID" value="NYG32861.1"/>
    <property type="molecule type" value="Genomic_DNA"/>
</dbReference>
<accession>A0A7Y9U6W6</accession>
<dbReference type="Gene3D" id="3.40.50.80">
    <property type="entry name" value="Nucleotide-binding domain of ferredoxin-NADP reductase (FNR) module"/>
    <property type="match status" value="1"/>
</dbReference>
<feature type="domain" description="FAD-binding FR-type" evidence="2">
    <location>
        <begin position="17"/>
        <end position="122"/>
    </location>
</feature>
<dbReference type="InterPro" id="IPR007037">
    <property type="entry name" value="SIP_rossman_dom"/>
</dbReference>
<dbReference type="CDD" id="cd06193">
    <property type="entry name" value="siderophore_interacting"/>
    <property type="match status" value="1"/>
</dbReference>
<dbReference type="PROSITE" id="PS51384">
    <property type="entry name" value="FAD_FR"/>
    <property type="match status" value="1"/>
</dbReference>
<evidence type="ECO:0000256" key="1">
    <source>
        <dbReference type="ARBA" id="ARBA00035644"/>
    </source>
</evidence>
<organism evidence="3 4">
    <name type="scientific">Sphaerotilus montanus</name>
    <dbReference type="NCBI Taxonomy" id="522889"/>
    <lineage>
        <taxon>Bacteria</taxon>
        <taxon>Pseudomonadati</taxon>
        <taxon>Pseudomonadota</taxon>
        <taxon>Betaproteobacteria</taxon>
        <taxon>Burkholderiales</taxon>
        <taxon>Sphaerotilaceae</taxon>
        <taxon>Sphaerotilus</taxon>
    </lineage>
</organism>
<name>A0A7Y9U6W6_9BURK</name>
<reference evidence="3 4" key="1">
    <citation type="submission" date="2020-07" db="EMBL/GenBank/DDBJ databases">
        <title>Genomic Encyclopedia of Archaeal and Bacterial Type Strains, Phase II (KMG-II): from individual species to whole genera.</title>
        <authorList>
            <person name="Goeker M."/>
        </authorList>
    </citation>
    <scope>NUCLEOTIDE SEQUENCE [LARGE SCALE GENOMIC DNA]</scope>
    <source>
        <strain evidence="3 4">DSM 21226</strain>
    </source>
</reference>
<dbReference type="InterPro" id="IPR017927">
    <property type="entry name" value="FAD-bd_FR_type"/>
</dbReference>
<dbReference type="InterPro" id="IPR017938">
    <property type="entry name" value="Riboflavin_synthase-like_b-brl"/>
</dbReference>
<dbReference type="InterPro" id="IPR013113">
    <property type="entry name" value="SIP_FAD-bd"/>
</dbReference>
<dbReference type="SUPFAM" id="SSF63380">
    <property type="entry name" value="Riboflavin synthase domain-like"/>
    <property type="match status" value="1"/>
</dbReference>
<dbReference type="InterPro" id="IPR039261">
    <property type="entry name" value="FNR_nucleotide-bd"/>
</dbReference>
<evidence type="ECO:0000259" key="2">
    <source>
        <dbReference type="PROSITE" id="PS51384"/>
    </source>
</evidence>
<dbReference type="GO" id="GO:0016491">
    <property type="term" value="F:oxidoreductase activity"/>
    <property type="evidence" value="ECO:0007669"/>
    <property type="project" value="InterPro"/>
</dbReference>
<evidence type="ECO:0000313" key="3">
    <source>
        <dbReference type="EMBL" id="NYG32861.1"/>
    </source>
</evidence>
<dbReference type="PANTHER" id="PTHR30157">
    <property type="entry name" value="FERRIC REDUCTASE, NADPH-DEPENDENT"/>
    <property type="match status" value="1"/>
</dbReference>
<dbReference type="Gene3D" id="2.40.30.10">
    <property type="entry name" value="Translation factors"/>
    <property type="match status" value="1"/>
</dbReference>
<dbReference type="InterPro" id="IPR039374">
    <property type="entry name" value="SIP_fam"/>
</dbReference>
<gene>
    <name evidence="3" type="ORF">BDD16_001847</name>
</gene>
<protein>
    <submittedName>
        <fullName evidence="3">NADPH-dependent ferric siderophore reductase</fullName>
    </submittedName>
</protein>
<dbReference type="AlphaFoldDB" id="A0A7Y9U6W6"/>
<dbReference type="Pfam" id="PF08021">
    <property type="entry name" value="FAD_binding_9"/>
    <property type="match status" value="2"/>
</dbReference>
<comment type="caution">
    <text evidence="3">The sequence shown here is derived from an EMBL/GenBank/DDBJ whole genome shotgun (WGS) entry which is preliminary data.</text>
</comment>
<dbReference type="Pfam" id="PF04954">
    <property type="entry name" value="SIP"/>
    <property type="match status" value="1"/>
</dbReference>
<dbReference type="PANTHER" id="PTHR30157:SF0">
    <property type="entry name" value="NADPH-DEPENDENT FERRIC-CHELATE REDUCTASE"/>
    <property type="match status" value="1"/>
</dbReference>
<sequence>MASDHPASRVQRVRHELRRRDLTVLSVDTPTPGFRRITFTGAELAGFTSASFDDHVKLFLDAADGGEPVRRDYTPRQYDAAAGTLAIEFALHGDGPAAHWATQATPGQRATIGGPRGSFIIPTDFDWHLLAGDETALPAVARRLEELPAGTRAFAVLHVTDAADRRALPSAASVQVQWVDSGAALVEAVRALDLPGGEGFAWGAGEAGAMAALRRVLVDERGLDRQAVRVSAYWKQGATAHHEHIET</sequence>
<dbReference type="RefSeq" id="WP_179633695.1">
    <property type="nucleotide sequence ID" value="NZ_JACCFH010000001.1"/>
</dbReference>
<dbReference type="Proteomes" id="UP000518288">
    <property type="component" value="Unassembled WGS sequence"/>
</dbReference>